<dbReference type="CDD" id="cd01750">
    <property type="entry name" value="GATase1_CobQ"/>
    <property type="match status" value="1"/>
</dbReference>
<evidence type="ECO:0000259" key="8">
    <source>
        <dbReference type="Pfam" id="PF01656"/>
    </source>
</evidence>
<reference evidence="10 11" key="1">
    <citation type="submission" date="2019-07" db="EMBL/GenBank/DDBJ databases">
        <title>Genomic Encyclopedia of Type Strains, Phase I: the one thousand microbial genomes (KMG-I) project.</title>
        <authorList>
            <person name="Kyrpides N."/>
        </authorList>
    </citation>
    <scope>NUCLEOTIDE SEQUENCE [LARGE SCALE GENOMIC DNA]</scope>
    <source>
        <strain evidence="10 11">DSM 375</strain>
    </source>
</reference>
<dbReference type="PROSITE" id="PS51274">
    <property type="entry name" value="GATASE_COBBQ"/>
    <property type="match status" value="1"/>
</dbReference>
<evidence type="ECO:0000256" key="4">
    <source>
        <dbReference type="ARBA" id="ARBA00022573"/>
    </source>
</evidence>
<dbReference type="Pfam" id="PF07685">
    <property type="entry name" value="GATase_3"/>
    <property type="match status" value="1"/>
</dbReference>
<sequence length="496" mass="53560">MMKRATTLMVQGTTSDAGKSTLVTALCRWLARQSVSVAPFKPQNMALNSAVTADGGEIGRAQAVQAQAAGLEPHTDMNPILLKPNTDIGAQVIVQGKAIGNMAAVGYQQYKPMAMRAVLESHQRLAHQYQVIIVEGAGSPAEINLRANDIANMGFAEAVDCPVILIADIDRGGVFAHLVGTLALLSPSEQARVQGFVINRFRGDLALLQSGLDWLEQYTGKPVLGVLPYVQDLHLEAEDSVDVRQVTASAHPLKVIVPVLPRLSNHTDFDPLRLHPQVDLQFIGPGQPIPAADLIILPGSKSVRADLARLRAEGWEEAIQRHLRYGGKLLGICGGFQILGQQLHDPLGLEGDAGDSEGLGLLEFSTVLEAEKQLHRVQGQLCLQQVPISGYEIHAGVSRGPALERPAVYLDSGRVDGAISADGQILGTYLHGLFEQPSACAALLRWAGLQDPQAFDYQARREQDIERLADLVQQHLDIKRLNRLCGLTAKEIPCLN</sequence>
<dbReference type="InterPro" id="IPR011698">
    <property type="entry name" value="GATase_3"/>
</dbReference>
<evidence type="ECO:0000256" key="3">
    <source>
        <dbReference type="ARBA" id="ARBA00019833"/>
    </source>
</evidence>
<accession>A0A562HYV2</accession>
<dbReference type="PANTHER" id="PTHR21343:SF1">
    <property type="entry name" value="COBYRIC ACID SYNTHASE"/>
    <property type="match status" value="1"/>
</dbReference>
<evidence type="ECO:0000313" key="10">
    <source>
        <dbReference type="EMBL" id="TWH63921.1"/>
    </source>
</evidence>
<evidence type="ECO:0000259" key="9">
    <source>
        <dbReference type="Pfam" id="PF07685"/>
    </source>
</evidence>
<dbReference type="Gene3D" id="3.40.50.880">
    <property type="match status" value="1"/>
</dbReference>
<feature type="active site" description="Nucleophile" evidence="7">
    <location>
        <position position="333"/>
    </location>
</feature>
<evidence type="ECO:0000256" key="7">
    <source>
        <dbReference type="HAMAP-Rule" id="MF_00028"/>
    </source>
</evidence>
<comment type="similarity">
    <text evidence="2 7">Belongs to the CobB/CobQ family. CobQ subfamily.</text>
</comment>
<comment type="pathway">
    <text evidence="1 7">Cofactor biosynthesis; adenosylcobalamin biosynthesis.</text>
</comment>
<evidence type="ECO:0000256" key="1">
    <source>
        <dbReference type="ARBA" id="ARBA00004953"/>
    </source>
</evidence>
<name>A0A562HYV2_9GAMM</name>
<keyword evidence="11" id="KW-1185">Reference proteome</keyword>
<dbReference type="PANTHER" id="PTHR21343">
    <property type="entry name" value="DETHIOBIOTIN SYNTHETASE"/>
    <property type="match status" value="1"/>
</dbReference>
<proteinExistence type="inferred from homology"/>
<dbReference type="InterPro" id="IPR027417">
    <property type="entry name" value="P-loop_NTPase"/>
</dbReference>
<dbReference type="Pfam" id="PF01656">
    <property type="entry name" value="CbiA"/>
    <property type="match status" value="1"/>
</dbReference>
<dbReference type="Gene3D" id="3.40.50.300">
    <property type="entry name" value="P-loop containing nucleotide triphosphate hydrolases"/>
    <property type="match status" value="1"/>
</dbReference>
<dbReference type="InterPro" id="IPR047045">
    <property type="entry name" value="CobQ_N"/>
</dbReference>
<dbReference type="Proteomes" id="UP000319627">
    <property type="component" value="Unassembled WGS sequence"/>
</dbReference>
<dbReference type="GO" id="GO:0003824">
    <property type="term" value="F:catalytic activity"/>
    <property type="evidence" value="ECO:0007669"/>
    <property type="project" value="InterPro"/>
</dbReference>
<dbReference type="SUPFAM" id="SSF52540">
    <property type="entry name" value="P-loop containing nucleoside triphosphate hydrolases"/>
    <property type="match status" value="1"/>
</dbReference>
<dbReference type="InterPro" id="IPR004459">
    <property type="entry name" value="CobQ_synth"/>
</dbReference>
<evidence type="ECO:0000313" key="11">
    <source>
        <dbReference type="Proteomes" id="UP000319627"/>
    </source>
</evidence>
<feature type="domain" description="CobQ/CobB/MinD/ParA nucleotide binding" evidence="8">
    <location>
        <begin position="8"/>
        <end position="234"/>
    </location>
</feature>
<dbReference type="EMBL" id="VLKG01000016">
    <property type="protein sequence ID" value="TWH63921.1"/>
    <property type="molecule type" value="Genomic_DNA"/>
</dbReference>
<dbReference type="CDD" id="cd05389">
    <property type="entry name" value="CobQ_N"/>
    <property type="match status" value="1"/>
</dbReference>
<feature type="domain" description="CobB/CobQ-like glutamine amidotransferase" evidence="9">
    <location>
        <begin position="254"/>
        <end position="437"/>
    </location>
</feature>
<dbReference type="GO" id="GO:0009236">
    <property type="term" value="P:cobalamin biosynthetic process"/>
    <property type="evidence" value="ECO:0007669"/>
    <property type="project" value="UniProtKB-UniRule"/>
</dbReference>
<dbReference type="NCBIfam" id="NF001989">
    <property type="entry name" value="PRK00784.1"/>
    <property type="match status" value="1"/>
</dbReference>
<comment type="caution">
    <text evidence="10">The sequence shown here is derived from an EMBL/GenBank/DDBJ whole genome shotgun (WGS) entry which is preliminary data.</text>
</comment>
<comment type="function">
    <text evidence="6 7">Catalyzes amidations at positions B, D, E, and G on adenosylcobyrinic A,C-diamide. NH(2) groups are provided by glutamine, and one molecule of ATP is hydrogenolyzed for each amidation.</text>
</comment>
<keyword evidence="4 7" id="KW-0169">Cobalamin biosynthesis</keyword>
<dbReference type="InterPro" id="IPR029062">
    <property type="entry name" value="Class_I_gatase-like"/>
</dbReference>
<dbReference type="AlphaFoldDB" id="A0A562HYV2"/>
<evidence type="ECO:0000256" key="5">
    <source>
        <dbReference type="ARBA" id="ARBA00022962"/>
    </source>
</evidence>
<dbReference type="UniPathway" id="UPA00148"/>
<dbReference type="InterPro" id="IPR002586">
    <property type="entry name" value="CobQ/CobB/MinD/ParA_Nub-bd_dom"/>
</dbReference>
<evidence type="ECO:0000256" key="6">
    <source>
        <dbReference type="ARBA" id="ARBA00025166"/>
    </source>
</evidence>
<dbReference type="GO" id="GO:0015420">
    <property type="term" value="F:ABC-type vitamin B12 transporter activity"/>
    <property type="evidence" value="ECO:0007669"/>
    <property type="project" value="UniProtKB-UniRule"/>
</dbReference>
<feature type="active site" evidence="7">
    <location>
        <position position="431"/>
    </location>
</feature>
<evidence type="ECO:0000256" key="2">
    <source>
        <dbReference type="ARBA" id="ARBA00006205"/>
    </source>
</evidence>
<dbReference type="SUPFAM" id="SSF52317">
    <property type="entry name" value="Class I glutamine amidotransferase-like"/>
    <property type="match status" value="1"/>
</dbReference>
<organism evidence="10 11">
    <name type="scientific">Azomonas agilis</name>
    <dbReference type="NCBI Taxonomy" id="116849"/>
    <lineage>
        <taxon>Bacteria</taxon>
        <taxon>Pseudomonadati</taxon>
        <taxon>Pseudomonadota</taxon>
        <taxon>Gammaproteobacteria</taxon>
        <taxon>Pseudomonadales</taxon>
        <taxon>Pseudomonadaceae</taxon>
        <taxon>Azomonas</taxon>
    </lineage>
</organism>
<dbReference type="NCBIfam" id="TIGR00313">
    <property type="entry name" value="cobQ"/>
    <property type="match status" value="1"/>
</dbReference>
<gene>
    <name evidence="7" type="primary">cobQ</name>
    <name evidence="10" type="ORF">LX59_02985</name>
</gene>
<dbReference type="InterPro" id="IPR033949">
    <property type="entry name" value="CobQ_GATase1"/>
</dbReference>
<protein>
    <recommendedName>
        <fullName evidence="3 7">Cobyric acid synthase</fullName>
    </recommendedName>
</protein>
<keyword evidence="5 7" id="KW-0315">Glutamine amidotransferase</keyword>
<dbReference type="HAMAP" id="MF_00028">
    <property type="entry name" value="CobQ"/>
    <property type="match status" value="1"/>
</dbReference>